<dbReference type="SUPFAM" id="SSF54285">
    <property type="entry name" value="MoaD/ThiS"/>
    <property type="match status" value="1"/>
</dbReference>
<name>A0A8J6NKG0_9CHLR</name>
<dbReference type="PANTHER" id="PTHR33359:SF1">
    <property type="entry name" value="MOLYBDOPTERIN SYNTHASE SULFUR CARRIER SUBUNIT"/>
    <property type="match status" value="1"/>
</dbReference>
<dbReference type="AlphaFoldDB" id="A0A8J6NKG0"/>
<comment type="similarity">
    <text evidence="2">Belongs to the MoaD family.</text>
</comment>
<dbReference type="Pfam" id="PF02597">
    <property type="entry name" value="ThiS"/>
    <property type="match status" value="1"/>
</dbReference>
<dbReference type="InterPro" id="IPR044672">
    <property type="entry name" value="MOCS2A"/>
</dbReference>
<evidence type="ECO:0000256" key="3">
    <source>
        <dbReference type="ARBA" id="ARBA00024247"/>
    </source>
</evidence>
<evidence type="ECO:0000313" key="5">
    <source>
        <dbReference type="Proteomes" id="UP000614469"/>
    </source>
</evidence>
<dbReference type="GO" id="GO:0006777">
    <property type="term" value="P:Mo-molybdopterin cofactor biosynthetic process"/>
    <property type="evidence" value="ECO:0007669"/>
    <property type="project" value="InterPro"/>
</dbReference>
<dbReference type="UniPathway" id="UPA00344"/>
<dbReference type="InterPro" id="IPR003749">
    <property type="entry name" value="ThiS/MoaD-like"/>
</dbReference>
<dbReference type="Gene3D" id="3.10.20.30">
    <property type="match status" value="1"/>
</dbReference>
<sequence>MHKVKIMFFATLRTRAERRSMELEIENHLTVAGLKEILIAQIPALEASLPSTLISINREFAFDEELIPEGAEIALFPPVSGG</sequence>
<evidence type="ECO:0000313" key="4">
    <source>
        <dbReference type="EMBL" id="MBC8335332.1"/>
    </source>
</evidence>
<dbReference type="GO" id="GO:0000166">
    <property type="term" value="F:nucleotide binding"/>
    <property type="evidence" value="ECO:0007669"/>
    <property type="project" value="UniProtKB-KW"/>
</dbReference>
<gene>
    <name evidence="4" type="ORF">H8E29_08720</name>
</gene>
<evidence type="ECO:0000256" key="1">
    <source>
        <dbReference type="ARBA" id="ARBA00022741"/>
    </source>
</evidence>
<dbReference type="InterPro" id="IPR012675">
    <property type="entry name" value="Beta-grasp_dom_sf"/>
</dbReference>
<comment type="caution">
    <text evidence="4">The sequence shown here is derived from an EMBL/GenBank/DDBJ whole genome shotgun (WGS) entry which is preliminary data.</text>
</comment>
<dbReference type="CDD" id="cd00754">
    <property type="entry name" value="Ubl_MoaD"/>
    <property type="match status" value="1"/>
</dbReference>
<dbReference type="PANTHER" id="PTHR33359">
    <property type="entry name" value="MOLYBDOPTERIN SYNTHASE SULFUR CARRIER SUBUNIT"/>
    <property type="match status" value="1"/>
</dbReference>
<dbReference type="EMBL" id="JACNJN010000104">
    <property type="protein sequence ID" value="MBC8335332.1"/>
    <property type="molecule type" value="Genomic_DNA"/>
</dbReference>
<dbReference type="Proteomes" id="UP000614469">
    <property type="component" value="Unassembled WGS sequence"/>
</dbReference>
<proteinExistence type="inferred from homology"/>
<dbReference type="InterPro" id="IPR016155">
    <property type="entry name" value="Mopterin_synth/thiamin_S_b"/>
</dbReference>
<protein>
    <recommendedName>
        <fullName evidence="3">Molybdopterin synthase sulfur carrier subunit</fullName>
    </recommendedName>
</protein>
<dbReference type="GO" id="GO:1990133">
    <property type="term" value="C:molybdopterin adenylyltransferase complex"/>
    <property type="evidence" value="ECO:0007669"/>
    <property type="project" value="TreeGrafter"/>
</dbReference>
<evidence type="ECO:0000256" key="2">
    <source>
        <dbReference type="ARBA" id="ARBA00024200"/>
    </source>
</evidence>
<keyword evidence="1" id="KW-0547">Nucleotide-binding</keyword>
<organism evidence="4 5">
    <name type="scientific">Candidatus Desulfolinea nitratireducens</name>
    <dbReference type="NCBI Taxonomy" id="2841698"/>
    <lineage>
        <taxon>Bacteria</taxon>
        <taxon>Bacillati</taxon>
        <taxon>Chloroflexota</taxon>
        <taxon>Anaerolineae</taxon>
        <taxon>Anaerolineales</taxon>
        <taxon>Anaerolineales incertae sedis</taxon>
        <taxon>Candidatus Desulfolinea</taxon>
    </lineage>
</organism>
<reference evidence="4 5" key="1">
    <citation type="submission" date="2020-08" db="EMBL/GenBank/DDBJ databases">
        <title>Bridging the membrane lipid divide: bacteria of the FCB group superphylum have the potential to synthesize archaeal ether lipids.</title>
        <authorList>
            <person name="Villanueva L."/>
            <person name="Von Meijenfeldt F.A.B."/>
            <person name="Westbye A.B."/>
            <person name="Yadav S."/>
            <person name="Hopmans E.C."/>
            <person name="Dutilh B.E."/>
            <person name="Sinninghe Damste J.S."/>
        </authorList>
    </citation>
    <scope>NUCLEOTIDE SEQUENCE [LARGE SCALE GENOMIC DNA]</scope>
    <source>
        <strain evidence="4">NIOZ-UU36</strain>
    </source>
</reference>
<accession>A0A8J6NKG0</accession>